<feature type="compositionally biased region" description="Acidic residues" evidence="1">
    <location>
        <begin position="2172"/>
        <end position="2181"/>
    </location>
</feature>
<feature type="region of interest" description="Disordered" evidence="1">
    <location>
        <begin position="1875"/>
        <end position="1900"/>
    </location>
</feature>
<organism evidence="2 3">
    <name type="scientific">Symbiodinium necroappetens</name>
    <dbReference type="NCBI Taxonomy" id="1628268"/>
    <lineage>
        <taxon>Eukaryota</taxon>
        <taxon>Sar</taxon>
        <taxon>Alveolata</taxon>
        <taxon>Dinophyceae</taxon>
        <taxon>Suessiales</taxon>
        <taxon>Symbiodiniaceae</taxon>
        <taxon>Symbiodinium</taxon>
    </lineage>
</organism>
<name>A0A812KP03_9DINO</name>
<protein>
    <submittedName>
        <fullName evidence="2">Uncharacterized protein</fullName>
    </submittedName>
</protein>
<comment type="caution">
    <text evidence="2">The sequence shown here is derived from an EMBL/GenBank/DDBJ whole genome shotgun (WGS) entry which is preliminary data.</text>
</comment>
<evidence type="ECO:0000313" key="3">
    <source>
        <dbReference type="Proteomes" id="UP000601435"/>
    </source>
</evidence>
<evidence type="ECO:0000256" key="1">
    <source>
        <dbReference type="SAM" id="MobiDB-lite"/>
    </source>
</evidence>
<feature type="region of interest" description="Disordered" evidence="1">
    <location>
        <begin position="2172"/>
        <end position="2198"/>
    </location>
</feature>
<dbReference type="OrthoDB" id="417004at2759"/>
<keyword evidence="3" id="KW-1185">Reference proteome</keyword>
<accession>A0A812KP03</accession>
<feature type="region of interest" description="Disordered" evidence="1">
    <location>
        <begin position="1192"/>
        <end position="1219"/>
    </location>
</feature>
<feature type="compositionally biased region" description="Acidic residues" evidence="1">
    <location>
        <begin position="1192"/>
        <end position="1201"/>
    </location>
</feature>
<evidence type="ECO:0000313" key="2">
    <source>
        <dbReference type="EMBL" id="CAE7227579.1"/>
    </source>
</evidence>
<dbReference type="Proteomes" id="UP000601435">
    <property type="component" value="Unassembled WGS sequence"/>
</dbReference>
<feature type="non-terminal residue" evidence="2">
    <location>
        <position position="1"/>
    </location>
</feature>
<feature type="compositionally biased region" description="Basic and acidic residues" evidence="1">
    <location>
        <begin position="2182"/>
        <end position="2198"/>
    </location>
</feature>
<dbReference type="EMBL" id="CAJNJA010007679">
    <property type="protein sequence ID" value="CAE7227579.1"/>
    <property type="molecule type" value="Genomic_DNA"/>
</dbReference>
<reference evidence="2" key="1">
    <citation type="submission" date="2021-02" db="EMBL/GenBank/DDBJ databases">
        <authorList>
            <person name="Dougan E. K."/>
            <person name="Rhodes N."/>
            <person name="Thang M."/>
            <person name="Chan C."/>
        </authorList>
    </citation>
    <scope>NUCLEOTIDE SEQUENCE</scope>
</reference>
<sequence length="2238" mass="247984">MPEVLTRTRVQHRANRVRTSGTTVHPRLAAGLVKIESWKLGEDSGSDDHALFSLSMHPAGSSPSDGFRALQSVLPEGVQAALKAIPCIFLPPALGQLVFGNRLRNLVFLARWVHPGFPVLCEGLSEDWLVERKGAAPSQPFPPACLDASAAERCVAVMRSMLSEIISADADSDHVEGIRSEALRCIVDVTRHKTSLCTVPDDAARKFASVASHDSFLRQILASLDLRNRGQLKSHALRFLQCLPAGVRPGAEAWAREHFASSSSLADGRVMLDIAMLLFQRAKLSRLGPVHRYIWGDSTSKGHKDIYNVRYRFLAAADAVELARSFKWLCMNQADKAEEAAAEDGDEMPADAEKHRQRAVRSQSLFDRIEMHTQVPQLLGQGRTQLVDKVGAHVLSALLECGDLEALEGYLGSCVGWCSDMGVESHMPECQVKCVESTLPAFIRPLRLHVAEGDDDGFVDLSLAVEPQPERPENHNFMPRAQFKCPEHAMPFTMQHWDPVAYSRGLQEDAVEGDEFSCRQLLHFAESVFSLRFADFASALQNPLSVDAWGRLKLEWSKAAAFVCENLKIRLGFYQSLPWIILGGTHADPVKARKCLQEAQRLWQDLPEDARSMQHVMAQELFSPGPLRDDLQRFVSESEPLSACPRLEEYLAPLTFVQTAERIIEGAHKDLGTLPKRHSMTALSIQLRAPELNRSLSLKPDSFATLLDEFVIARKVRRFSDVFPCFKAHPAFQALAHQRRRAPSSAHLKVLRSILYRDATVQHGDLRQSVQWHKSQKKLLDQAKQAFVPKEPKLSQALLYAQAGIAYVRSTCSQDSSAVLSIEDRFYVPLILRPSSIRQPSHAPCTIAAMGKHDILVSRLENFGSTEAPQVSALPDGPGGEVLNLCEHVNRLGLDAFLAKAQLWRRPGNVQLALPGIEGVSPADICQLLQRMVENNALAGCNFGVVPVRGSSEDLVLQALVEEGFAEKTCFGARLTADGVASLHFRHSLESPQPLNQARSLPLMDLDVMELMAIMKSEGWEWSLLPAKAKRRELRYSVGEPLQWYTAGVSVNKCYLLCLLTAEKLKEEHDIQSIPHALPAEAYESILTGMQPQAAVQALLDRPRKGKKRASLALEADVDEAENVDSDARHTARRRLAIAAAEAVGEQIDDGGGAFLEDEGERLWEGGEGVDDDDDVDDDELMAELEAIIDAEAAADPEGDGADERAAAGNRTPPEPPVAPSPRFPVFILIELLFQQLNRRMVAVCGHVVAASLSWRHLCLLTAAVSELLTEELAFCSREAVDFVLVGQFLAKSEALRTLAVGMVFLRPVGQMPSSQLSFWWHGGASDRGTALHVTTESQLKLNLARVETKCSVAAGQVLKKARIETQRTQEFEAGPRGVADLLRWPQQIADIESTWVAQTGLRSQLRENLNRKMWLTSAYSGMCTFEHILARLAEGVLPPWDWERLNSGPEPQASRCGPFVHWSGFETSPACRELILSSQSFRPMHLFGDICDQCDPSVVAKMKFVVSTLRQRAGALREELKTADTVPEKRKLAASIEELSTRSMSKLIQIAKEACKQGQMRETGYCWACKKECPYLPPKAPVDIHFELGGNTCVAFSPQGNREKWLHDSAVPAAIWLARARHSGVDWLLQECSHCFNSVECLQTVFEPRAGWQTSCVQLCPTAVGVPMRRPRNITWTINTGRFSLLQAFTADSFRAVAGSTTQISGHDFFCAPEADVVWALQAQARANNVVLADGEADAGYKVLPQGVKARLLKYEEEMTQQLRGPESGLTPVLDLSQNVSVRKNMSSTIPAILRGSRIWSCQERREMLFFSFGWPVPEISMSSAEHEFPFENEVLQKLGDRAMKAMLGNSVHCRLFGLVFAYAMIITKMHPARPTPTTADDSKVHAARSHAALGDRKMAEDEVSALLRDSLDDAWDAAEAAEEDPHTPPKKKGRGCPSSAEKEKGPGLHGKLGRGRGAKAKAKPQPKKAVKRTLVKKCRGCKAMLASYHELCPEAADDQGPVCGRKRGVWSLVKYQERVTAASGIIKDTLGEMMWEKLWMEHAQTARGGKLREEEAAKQWLEWMDAIKKRDKNVRYDFGGPDGKPRVWVKTQDLIIERSSYMKSKEVLCEGDSKKKATNDEVDRLRPELLRNHSQGMDFDEVAAAMARNENTFAGASGFILDVLDLMPDGMDEDEEGECDDHTDGKDKAAETLPEEKDKEIWVERDKVVSASVRAKTAELEQFESKALEQLSKQEQ</sequence>
<gene>
    <name evidence="2" type="ORF">SNEC2469_LOCUS3306</name>
</gene>
<feature type="compositionally biased region" description="Basic residues" evidence="1">
    <location>
        <begin position="1953"/>
        <end position="1973"/>
    </location>
</feature>
<proteinExistence type="predicted"/>
<feature type="region of interest" description="Disordered" evidence="1">
    <location>
        <begin position="1919"/>
        <end position="1973"/>
    </location>
</feature>